<dbReference type="GO" id="GO:0048039">
    <property type="term" value="F:ubiquinone binding"/>
    <property type="evidence" value="ECO:0007669"/>
    <property type="project" value="InterPro"/>
</dbReference>
<gene>
    <name evidence="5" type="ORF">DL546_003789</name>
</gene>
<comment type="function">
    <text evidence="3">Required for the function of coenzyme Q in the respiratory chain. May serve as a chaperone or may be involved in the transport of Q6 from its site of synthesis to the catalytic sites of the respiratory complexes.</text>
</comment>
<dbReference type="PANTHER" id="PTHR12901:SF10">
    <property type="entry name" value="COENZYME Q-BINDING PROTEIN COQ10, MITOCHONDRIAL"/>
    <property type="match status" value="1"/>
</dbReference>
<dbReference type="GO" id="GO:0045333">
    <property type="term" value="P:cellular respiration"/>
    <property type="evidence" value="ECO:0007669"/>
    <property type="project" value="InterPro"/>
</dbReference>
<dbReference type="Gene3D" id="3.30.530.20">
    <property type="match status" value="1"/>
</dbReference>
<keyword evidence="6" id="KW-1185">Reference proteome</keyword>
<evidence type="ECO:0000313" key="5">
    <source>
        <dbReference type="EMBL" id="RKU45015.1"/>
    </source>
</evidence>
<feature type="domain" description="Coenzyme Q-binding protein COQ10 START" evidence="4">
    <location>
        <begin position="54"/>
        <end position="199"/>
    </location>
</feature>
<dbReference type="STRING" id="177199.A0A420YAT9"/>
<comment type="subunit">
    <text evidence="2">Interacts with coenzyme Q.</text>
</comment>
<dbReference type="InterPro" id="IPR044996">
    <property type="entry name" value="COQ10-like"/>
</dbReference>
<dbReference type="InterPro" id="IPR023393">
    <property type="entry name" value="START-like_dom_sf"/>
</dbReference>
<sequence length="208" mass="23080">MASLRTLRPRPLVASLPTLHQQIDTLQRRTFLSSLPSLPGLSSSHQTLAARRTLPYPAPFLYTIISDIDAYKHFLPFCTSSQVHTFTKPQPPSTDKYPALASLTVGEIVEAVSGAAATQIDKEVLRRVGYDVDGKREQGEVKGLFESLVTRWTVTPTTDKADRTDVKLDIRYKFANPAYGLAVGKVADEIAGMMVEAFEKRAKELYRP</sequence>
<dbReference type="SUPFAM" id="SSF55961">
    <property type="entry name" value="Bet v1-like"/>
    <property type="match status" value="1"/>
</dbReference>
<dbReference type="Proteomes" id="UP000275385">
    <property type="component" value="Unassembled WGS sequence"/>
</dbReference>
<dbReference type="CDD" id="cd07813">
    <property type="entry name" value="COQ10p_like"/>
    <property type="match status" value="1"/>
</dbReference>
<evidence type="ECO:0000256" key="1">
    <source>
        <dbReference type="ARBA" id="ARBA00006885"/>
    </source>
</evidence>
<dbReference type="InterPro" id="IPR005031">
    <property type="entry name" value="COQ10_START"/>
</dbReference>
<dbReference type="AlphaFoldDB" id="A0A420YAT9"/>
<name>A0A420YAT9_9PEZI</name>
<comment type="caution">
    <text evidence="5">The sequence shown here is derived from an EMBL/GenBank/DDBJ whole genome shotgun (WGS) entry which is preliminary data.</text>
</comment>
<evidence type="ECO:0000259" key="4">
    <source>
        <dbReference type="Pfam" id="PF03364"/>
    </source>
</evidence>
<proteinExistence type="inferred from homology"/>
<accession>A0A420YAT9</accession>
<dbReference type="Pfam" id="PF03364">
    <property type="entry name" value="Polyketide_cyc"/>
    <property type="match status" value="1"/>
</dbReference>
<comment type="similarity">
    <text evidence="1">Belongs to the COQ10 family.</text>
</comment>
<protein>
    <recommendedName>
        <fullName evidence="4">Coenzyme Q-binding protein COQ10 START domain-containing protein</fullName>
    </recommendedName>
</protein>
<dbReference type="EMBL" id="QVQW01000024">
    <property type="protein sequence ID" value="RKU45015.1"/>
    <property type="molecule type" value="Genomic_DNA"/>
</dbReference>
<dbReference type="GO" id="GO:0005739">
    <property type="term" value="C:mitochondrion"/>
    <property type="evidence" value="ECO:0007669"/>
    <property type="project" value="TreeGrafter"/>
</dbReference>
<dbReference type="OrthoDB" id="292693at2759"/>
<evidence type="ECO:0000256" key="2">
    <source>
        <dbReference type="ARBA" id="ARBA00011814"/>
    </source>
</evidence>
<organism evidence="5 6">
    <name type="scientific">Coniochaeta pulveracea</name>
    <dbReference type="NCBI Taxonomy" id="177199"/>
    <lineage>
        <taxon>Eukaryota</taxon>
        <taxon>Fungi</taxon>
        <taxon>Dikarya</taxon>
        <taxon>Ascomycota</taxon>
        <taxon>Pezizomycotina</taxon>
        <taxon>Sordariomycetes</taxon>
        <taxon>Sordariomycetidae</taxon>
        <taxon>Coniochaetales</taxon>
        <taxon>Coniochaetaceae</taxon>
        <taxon>Coniochaeta</taxon>
    </lineage>
</organism>
<evidence type="ECO:0000313" key="6">
    <source>
        <dbReference type="Proteomes" id="UP000275385"/>
    </source>
</evidence>
<dbReference type="PANTHER" id="PTHR12901">
    <property type="entry name" value="SPERM PROTEIN HOMOLOG"/>
    <property type="match status" value="1"/>
</dbReference>
<reference evidence="5 6" key="1">
    <citation type="submission" date="2018-08" db="EMBL/GenBank/DDBJ databases">
        <title>Draft genome of the lignicolous fungus Coniochaeta pulveracea.</title>
        <authorList>
            <person name="Borstlap C.J."/>
            <person name="De Witt R.N."/>
            <person name="Botha A."/>
            <person name="Volschenk H."/>
        </authorList>
    </citation>
    <scope>NUCLEOTIDE SEQUENCE [LARGE SCALE GENOMIC DNA]</scope>
    <source>
        <strain evidence="5 6">CAB683</strain>
    </source>
</reference>
<evidence type="ECO:0000256" key="3">
    <source>
        <dbReference type="ARBA" id="ARBA00024947"/>
    </source>
</evidence>